<sequence length="78" mass="8792">MPQPEIQTSMLTALRTKLAQFRLILHCIVSGKAYRYFLSLPQCKMIVGKTNPQKTERRARGRAKETSGLNDVVYLAPG</sequence>
<dbReference type="EMBL" id="KI979970">
    <property type="protein sequence ID" value="EXK75647.1"/>
    <property type="molecule type" value="Genomic_DNA"/>
</dbReference>
<evidence type="ECO:0000313" key="1">
    <source>
        <dbReference type="EMBL" id="EXK75647.1"/>
    </source>
</evidence>
<accession>X0BYN2</accession>
<protein>
    <submittedName>
        <fullName evidence="1">Uncharacterized protein</fullName>
    </submittedName>
</protein>
<organism evidence="1 2">
    <name type="scientific">Fusarium oxysporum f. sp. raphani 54005</name>
    <dbReference type="NCBI Taxonomy" id="1089458"/>
    <lineage>
        <taxon>Eukaryota</taxon>
        <taxon>Fungi</taxon>
        <taxon>Dikarya</taxon>
        <taxon>Ascomycota</taxon>
        <taxon>Pezizomycotina</taxon>
        <taxon>Sordariomycetes</taxon>
        <taxon>Hypocreomycetidae</taxon>
        <taxon>Hypocreales</taxon>
        <taxon>Nectriaceae</taxon>
        <taxon>Fusarium</taxon>
        <taxon>Fusarium oxysporum species complex</taxon>
    </lineage>
</organism>
<dbReference type="HOGENOM" id="CLU_2622138_0_0_1"/>
<dbReference type="Proteomes" id="UP000030663">
    <property type="component" value="Unassembled WGS sequence"/>
</dbReference>
<name>X0BYN2_FUSOX</name>
<dbReference type="AlphaFoldDB" id="X0BYN2"/>
<proteinExistence type="predicted"/>
<reference evidence="1 2" key="1">
    <citation type="submission" date="2011-11" db="EMBL/GenBank/DDBJ databases">
        <title>The Genome Sequence of Fusarium oxysporum PHW815.</title>
        <authorList>
            <consortium name="The Broad Institute Genome Sequencing Platform"/>
            <person name="Ma L.-J."/>
            <person name="Gale L.R."/>
            <person name="Schwartz D.C."/>
            <person name="Zhou S."/>
            <person name="Corby-Kistler H."/>
            <person name="Young S.K."/>
            <person name="Zeng Q."/>
            <person name="Gargeya S."/>
            <person name="Fitzgerald M."/>
            <person name="Haas B."/>
            <person name="Abouelleil A."/>
            <person name="Alvarado L."/>
            <person name="Arachchi H.M."/>
            <person name="Berlin A."/>
            <person name="Brown A."/>
            <person name="Chapman S.B."/>
            <person name="Chen Z."/>
            <person name="Dunbar C."/>
            <person name="Freedman E."/>
            <person name="Gearin G."/>
            <person name="Goldberg J."/>
            <person name="Griggs A."/>
            <person name="Gujja S."/>
            <person name="Heiman D."/>
            <person name="Howarth C."/>
            <person name="Larson L."/>
            <person name="Lui A."/>
            <person name="MacDonald P.J.P."/>
            <person name="Montmayeur A."/>
            <person name="Murphy C."/>
            <person name="Neiman D."/>
            <person name="Pearson M."/>
            <person name="Priest M."/>
            <person name="Roberts A."/>
            <person name="Saif S."/>
            <person name="Shea T."/>
            <person name="Shenoy N."/>
            <person name="Sisk P."/>
            <person name="Stolte C."/>
            <person name="Sykes S."/>
            <person name="Wortman J."/>
            <person name="Nusbaum C."/>
            <person name="Birren B."/>
        </authorList>
    </citation>
    <scope>NUCLEOTIDE SEQUENCE [LARGE SCALE GENOMIC DNA]</scope>
    <source>
        <strain evidence="1 2">54005</strain>
    </source>
</reference>
<gene>
    <name evidence="1" type="ORF">FOQG_19588</name>
</gene>
<keyword evidence="2" id="KW-1185">Reference proteome</keyword>
<evidence type="ECO:0000313" key="2">
    <source>
        <dbReference type="Proteomes" id="UP000030663"/>
    </source>
</evidence>